<dbReference type="STRING" id="684364.F4PEM8"/>
<dbReference type="Proteomes" id="UP000007241">
    <property type="component" value="Unassembled WGS sequence"/>
</dbReference>
<evidence type="ECO:0000256" key="2">
    <source>
        <dbReference type="ARBA" id="ARBA00022980"/>
    </source>
</evidence>
<dbReference type="RefSeq" id="XP_006683034.1">
    <property type="nucleotide sequence ID" value="XM_006682971.1"/>
</dbReference>
<evidence type="ECO:0000259" key="5">
    <source>
        <dbReference type="Pfam" id="PF00327"/>
    </source>
</evidence>
<accession>F4PEM8</accession>
<dbReference type="EMBL" id="GL882898">
    <property type="protein sequence ID" value="EGF76276.1"/>
    <property type="molecule type" value="Genomic_DNA"/>
</dbReference>
<dbReference type="GO" id="GO:0015934">
    <property type="term" value="C:large ribosomal subunit"/>
    <property type="evidence" value="ECO:0007669"/>
    <property type="project" value="InterPro"/>
</dbReference>
<dbReference type="GO" id="GO:0006412">
    <property type="term" value="P:translation"/>
    <property type="evidence" value="ECO:0007669"/>
    <property type="project" value="InterPro"/>
</dbReference>
<dbReference type="HOGENOM" id="CLU_3001882_0_0_1"/>
<dbReference type="GeneID" id="18241662"/>
<organism evidence="6 7">
    <name type="scientific">Batrachochytrium dendrobatidis (strain JAM81 / FGSC 10211)</name>
    <name type="common">Frog chytrid fungus</name>
    <dbReference type="NCBI Taxonomy" id="684364"/>
    <lineage>
        <taxon>Eukaryota</taxon>
        <taxon>Fungi</taxon>
        <taxon>Fungi incertae sedis</taxon>
        <taxon>Chytridiomycota</taxon>
        <taxon>Chytridiomycota incertae sedis</taxon>
        <taxon>Chytridiomycetes</taxon>
        <taxon>Rhizophydiales</taxon>
        <taxon>Rhizophydiales incertae sedis</taxon>
        <taxon>Batrachochytrium</taxon>
    </lineage>
</organism>
<dbReference type="Pfam" id="PF00327">
    <property type="entry name" value="Ribosomal_L30"/>
    <property type="match status" value="1"/>
</dbReference>
<feature type="non-terminal residue" evidence="6">
    <location>
        <position position="1"/>
    </location>
</feature>
<dbReference type="FunCoup" id="F4PEM8">
    <property type="interactions" value="220"/>
</dbReference>
<evidence type="ECO:0000313" key="6">
    <source>
        <dbReference type="EMBL" id="EGF76276.1"/>
    </source>
</evidence>
<dbReference type="GO" id="GO:0003735">
    <property type="term" value="F:structural constituent of ribosome"/>
    <property type="evidence" value="ECO:0007669"/>
    <property type="project" value="InterPro"/>
</dbReference>
<dbReference type="InParanoid" id="F4PEM8"/>
<dbReference type="InterPro" id="IPR016082">
    <property type="entry name" value="Ribosomal_uL30_ferredoxin-like"/>
</dbReference>
<protein>
    <recommendedName>
        <fullName evidence="4">Large ribosomal subunit protein uL30m</fullName>
    </recommendedName>
</protein>
<dbReference type="Gene3D" id="3.30.1390.20">
    <property type="entry name" value="Ribosomal protein L30, ferredoxin-like fold domain"/>
    <property type="match status" value="1"/>
</dbReference>
<evidence type="ECO:0000256" key="4">
    <source>
        <dbReference type="ARBA" id="ARBA00035281"/>
    </source>
</evidence>
<dbReference type="CDD" id="cd01658">
    <property type="entry name" value="Ribosomal_L30"/>
    <property type="match status" value="1"/>
</dbReference>
<feature type="domain" description="Large ribosomal subunit protein uL30-like ferredoxin-like fold" evidence="5">
    <location>
        <begin position="3"/>
        <end position="52"/>
    </location>
</feature>
<name>F4PEM8_BATDJ</name>
<dbReference type="SUPFAM" id="SSF55129">
    <property type="entry name" value="Ribosomal protein L30p/L7e"/>
    <property type="match status" value="1"/>
</dbReference>
<evidence type="ECO:0000313" key="7">
    <source>
        <dbReference type="Proteomes" id="UP000007241"/>
    </source>
</evidence>
<keyword evidence="7" id="KW-1185">Reference proteome</keyword>
<comment type="similarity">
    <text evidence="1">Belongs to the universal ribosomal protein uL30 family.</text>
</comment>
<evidence type="ECO:0000256" key="3">
    <source>
        <dbReference type="ARBA" id="ARBA00023274"/>
    </source>
</evidence>
<proteinExistence type="inferred from homology"/>
<dbReference type="InterPro" id="IPR036919">
    <property type="entry name" value="Ribo_uL30_ferredoxin-like_sf"/>
</dbReference>
<dbReference type="OrthoDB" id="509901at2759"/>
<keyword evidence="3" id="KW-0687">Ribonucleoprotein</keyword>
<dbReference type="AlphaFoldDB" id="F4PEM8"/>
<evidence type="ECO:0000256" key="1">
    <source>
        <dbReference type="ARBA" id="ARBA00007594"/>
    </source>
</evidence>
<feature type="non-terminal residue" evidence="6">
    <location>
        <position position="57"/>
    </location>
</feature>
<gene>
    <name evidence="6" type="ORF">BATDEDRAFT_7505</name>
</gene>
<reference evidence="6 7" key="1">
    <citation type="submission" date="2009-12" db="EMBL/GenBank/DDBJ databases">
        <title>The draft genome of Batrachochytrium dendrobatidis.</title>
        <authorList>
            <consortium name="US DOE Joint Genome Institute (JGI-PGF)"/>
            <person name="Kuo A."/>
            <person name="Salamov A."/>
            <person name="Schmutz J."/>
            <person name="Lucas S."/>
            <person name="Pitluck S."/>
            <person name="Rosenblum E."/>
            <person name="Stajich J."/>
            <person name="Eisen M."/>
            <person name="Grigoriev I.V."/>
        </authorList>
    </citation>
    <scope>NUCLEOTIDE SEQUENCE [LARGE SCALE GENOMIC DNA]</scope>
    <source>
        <strain evidence="7">JAM81 / FGSC 10211</strain>
    </source>
</reference>
<dbReference type="InterPro" id="IPR005996">
    <property type="entry name" value="Ribosomal_uL30_bac-type"/>
</dbReference>
<sequence>YFEITLRRGVIGLPKTTRDIVKCLGLHTRYQVVWRLVGPRSAGQILKVKELVNVRLT</sequence>
<dbReference type="GO" id="GO:0005739">
    <property type="term" value="C:mitochondrion"/>
    <property type="evidence" value="ECO:0000318"/>
    <property type="project" value="GO_Central"/>
</dbReference>
<keyword evidence="2" id="KW-0689">Ribosomal protein</keyword>